<dbReference type="PANTHER" id="PTHR43235:SF1">
    <property type="entry name" value="GLUTAMINE AMIDOTRANSFERASE PB2B2.05-RELATED"/>
    <property type="match status" value="1"/>
</dbReference>
<dbReference type="Gene3D" id="3.40.50.880">
    <property type="match status" value="1"/>
</dbReference>
<dbReference type="InterPro" id="IPR011697">
    <property type="entry name" value="Peptidase_C26"/>
</dbReference>
<comment type="caution">
    <text evidence="1">The sequence shown here is derived from an EMBL/GenBank/DDBJ whole genome shotgun (WGS) entry which is preliminary data.</text>
</comment>
<dbReference type="OrthoDB" id="9813383at2"/>
<accession>A0A0V8JDV8</accession>
<dbReference type="Pfam" id="PF07722">
    <property type="entry name" value="Peptidase_C26"/>
    <property type="match status" value="1"/>
</dbReference>
<dbReference type="EMBL" id="LNQN01000001">
    <property type="protein sequence ID" value="KSU85327.1"/>
    <property type="molecule type" value="Genomic_DNA"/>
</dbReference>
<proteinExistence type="predicted"/>
<dbReference type="GO" id="GO:0006598">
    <property type="term" value="P:polyamine catabolic process"/>
    <property type="evidence" value="ECO:0007669"/>
    <property type="project" value="TreeGrafter"/>
</dbReference>
<organism evidence="1 2">
    <name type="scientific">Fictibacillus enclensis</name>
    <dbReference type="NCBI Taxonomy" id="1017270"/>
    <lineage>
        <taxon>Bacteria</taxon>
        <taxon>Bacillati</taxon>
        <taxon>Bacillota</taxon>
        <taxon>Bacilli</taxon>
        <taxon>Bacillales</taxon>
        <taxon>Fictibacillaceae</taxon>
        <taxon>Fictibacillus</taxon>
    </lineage>
</organism>
<evidence type="ECO:0000313" key="2">
    <source>
        <dbReference type="Proteomes" id="UP000054099"/>
    </source>
</evidence>
<dbReference type="RefSeq" id="WP_061970037.1">
    <property type="nucleotide sequence ID" value="NZ_FMAV01000001.1"/>
</dbReference>
<evidence type="ECO:0000313" key="1">
    <source>
        <dbReference type="EMBL" id="KSU85327.1"/>
    </source>
</evidence>
<dbReference type="GO" id="GO:0033969">
    <property type="term" value="F:gamma-glutamyl-gamma-aminobutyrate hydrolase activity"/>
    <property type="evidence" value="ECO:0007669"/>
    <property type="project" value="TreeGrafter"/>
</dbReference>
<reference evidence="1 2" key="1">
    <citation type="journal article" date="2014" name="Antonie Van Leeuwenhoek">
        <title>Fictibacillus enclensis sp. nov., isolated from marine sediment.</title>
        <authorList>
            <person name="Dastager S.G."/>
            <person name="Mawlankar R."/>
            <person name="Srinivasan K."/>
            <person name="Tang S.K."/>
            <person name="Lee J.C."/>
            <person name="Ramana V.V."/>
            <person name="Shouche Y.S."/>
        </authorList>
    </citation>
    <scope>NUCLEOTIDE SEQUENCE [LARGE SCALE GENOMIC DNA]</scope>
    <source>
        <strain evidence="1 2">NIO-1003</strain>
    </source>
</reference>
<protein>
    <submittedName>
        <fullName evidence="1">Uncharacterized protein</fullName>
    </submittedName>
</protein>
<dbReference type="GO" id="GO:0005829">
    <property type="term" value="C:cytosol"/>
    <property type="evidence" value="ECO:0007669"/>
    <property type="project" value="TreeGrafter"/>
</dbReference>
<keyword evidence="2" id="KW-1185">Reference proteome</keyword>
<dbReference type="Proteomes" id="UP000054099">
    <property type="component" value="Unassembled WGS sequence"/>
</dbReference>
<sequence>MNRILPVIGITVSSSMYKGNNSSILNLAYSKAIVKAGGLPFLIPSVNREAACESLALCDGLLLPGGDDIDPSFFGEEPVTNLGKVNPQQDDYEIGVLNKALEQNKPVLGICRGMSILNVALGGTIIQHVGSELKNPIKHHQEAARSVPTHSIAVVENSLLHDMTGRKTNLRVNSFHHQAVKLIPSALRPVAFAPDGAIESIESVDPKQFILGVQWHPEELNDTPSQATLLEGFIRACRANKKRLQ</sequence>
<gene>
    <name evidence="1" type="ORF">AS030_07420</name>
</gene>
<dbReference type="SUPFAM" id="SSF52317">
    <property type="entry name" value="Class I glutamine amidotransferase-like"/>
    <property type="match status" value="1"/>
</dbReference>
<dbReference type="InterPro" id="IPR044668">
    <property type="entry name" value="PuuD-like"/>
</dbReference>
<name>A0A0V8JDV8_9BACL</name>
<dbReference type="CDD" id="cd01745">
    <property type="entry name" value="GATase1_2"/>
    <property type="match status" value="1"/>
</dbReference>
<dbReference type="InterPro" id="IPR029062">
    <property type="entry name" value="Class_I_gatase-like"/>
</dbReference>
<dbReference type="PROSITE" id="PS51273">
    <property type="entry name" value="GATASE_TYPE_1"/>
    <property type="match status" value="1"/>
</dbReference>
<dbReference type="AlphaFoldDB" id="A0A0V8JDV8"/>
<dbReference type="PANTHER" id="PTHR43235">
    <property type="entry name" value="GLUTAMINE AMIDOTRANSFERASE PB2B2.05-RELATED"/>
    <property type="match status" value="1"/>
</dbReference>